<feature type="domain" description="Tetrapyrrole methylase" evidence="10">
    <location>
        <begin position="17"/>
        <end position="228"/>
    </location>
</feature>
<dbReference type="InterPro" id="IPR035996">
    <property type="entry name" value="4pyrrol_Methylase_sf"/>
</dbReference>
<dbReference type="InterPro" id="IPR014777">
    <property type="entry name" value="4pyrrole_Mease_sub1"/>
</dbReference>
<dbReference type="InterPro" id="IPR003043">
    <property type="entry name" value="Uropor_MeTrfase_CS"/>
</dbReference>
<dbReference type="InterPro" id="IPR006366">
    <property type="entry name" value="CobA/CysG_C"/>
</dbReference>
<dbReference type="EMBL" id="NILF01000069">
    <property type="protein sequence ID" value="TWL32749.1"/>
    <property type="molecule type" value="Genomic_DNA"/>
</dbReference>
<dbReference type="GO" id="GO:0019354">
    <property type="term" value="P:siroheme biosynthetic process"/>
    <property type="evidence" value="ECO:0007669"/>
    <property type="project" value="InterPro"/>
</dbReference>
<reference evidence="11 13" key="1">
    <citation type="journal article" date="2016" name="Front. Microbiol.">
        <title>High-Level Heat Resistance of Spores of Bacillus amyloliquefaciens and Bacillus licheniformis Results from the Presence of a spoVA Operon in a Tn1546 Transposon.</title>
        <authorList>
            <person name="Berendsen E.M."/>
            <person name="Koning R.A."/>
            <person name="Boekhorst J."/>
            <person name="de Jong A."/>
            <person name="Kuipers O.P."/>
            <person name="Wells-Bennik M.H."/>
        </authorList>
    </citation>
    <scope>NUCLEOTIDE SEQUENCE [LARGE SCALE GENOMIC DNA]</scope>
    <source>
        <strain evidence="11 13">B4121</strain>
    </source>
</reference>
<dbReference type="NCBIfam" id="TIGR01469">
    <property type="entry name" value="cobA_cysG_Cterm"/>
    <property type="match status" value="1"/>
</dbReference>
<evidence type="ECO:0000313" key="12">
    <source>
        <dbReference type="EMBL" id="TWL32749.1"/>
    </source>
</evidence>
<dbReference type="GO" id="GO:0004851">
    <property type="term" value="F:uroporphyrin-III C-methyltransferase activity"/>
    <property type="evidence" value="ECO:0007669"/>
    <property type="project" value="UniProtKB-EC"/>
</dbReference>
<evidence type="ECO:0000256" key="8">
    <source>
        <dbReference type="ARBA" id="ARBA00079776"/>
    </source>
</evidence>
<keyword evidence="6" id="KW-0949">S-adenosyl-L-methionine</keyword>
<evidence type="ECO:0000256" key="3">
    <source>
        <dbReference type="ARBA" id="ARBA00018323"/>
    </source>
</evidence>
<dbReference type="CDD" id="cd11642">
    <property type="entry name" value="SUMT"/>
    <property type="match status" value="1"/>
</dbReference>
<dbReference type="FunFam" id="3.30.950.10:FF:000001">
    <property type="entry name" value="Siroheme synthase"/>
    <property type="match status" value="1"/>
</dbReference>
<keyword evidence="14" id="KW-1185">Reference proteome</keyword>
<dbReference type="AlphaFoldDB" id="A0A6I7TLA9"/>
<evidence type="ECO:0000256" key="6">
    <source>
        <dbReference type="ARBA" id="ARBA00022691"/>
    </source>
</evidence>
<dbReference type="PANTHER" id="PTHR45790:SF3">
    <property type="entry name" value="S-ADENOSYL-L-METHIONINE-DEPENDENT UROPORPHYRINOGEN III METHYLTRANSFERASE, CHLOROPLASTIC"/>
    <property type="match status" value="1"/>
</dbReference>
<dbReference type="EMBL" id="LKPO01000026">
    <property type="protein sequence ID" value="OLF87653.1"/>
    <property type="molecule type" value="Genomic_DNA"/>
</dbReference>
<dbReference type="Proteomes" id="UP000429980">
    <property type="component" value="Unassembled WGS sequence"/>
</dbReference>
<dbReference type="Gene3D" id="3.30.950.10">
    <property type="entry name" value="Methyltransferase, Cobalt-precorrin-4 Transmethylase, Domain 2"/>
    <property type="match status" value="1"/>
</dbReference>
<evidence type="ECO:0000256" key="4">
    <source>
        <dbReference type="ARBA" id="ARBA00022603"/>
    </source>
</evidence>
<dbReference type="Proteomes" id="UP000185604">
    <property type="component" value="Unassembled WGS sequence"/>
</dbReference>
<evidence type="ECO:0000256" key="5">
    <source>
        <dbReference type="ARBA" id="ARBA00022679"/>
    </source>
</evidence>
<proteinExistence type="inferred from homology"/>
<dbReference type="InterPro" id="IPR050161">
    <property type="entry name" value="Siro_Cobalamin_biosynth"/>
</dbReference>
<dbReference type="EC" id="2.1.1.107" evidence="2"/>
<name>A0A6I7TLA9_9BACI</name>
<evidence type="ECO:0000256" key="9">
    <source>
        <dbReference type="RuleBase" id="RU003960"/>
    </source>
</evidence>
<protein>
    <recommendedName>
        <fullName evidence="3">Uroporphyrinogen-III C-methyltransferase</fullName>
        <ecNumber evidence="2">2.1.1.107</ecNumber>
    </recommendedName>
    <alternativeName>
        <fullName evidence="8">Uroporphyrinogen III methylase</fullName>
    </alternativeName>
</protein>
<keyword evidence="7" id="KW-0627">Porphyrin biosynthesis</keyword>
<evidence type="ECO:0000313" key="11">
    <source>
        <dbReference type="EMBL" id="OLF87653.1"/>
    </source>
</evidence>
<dbReference type="PROSITE" id="PS00840">
    <property type="entry name" value="SUMT_2"/>
    <property type="match status" value="1"/>
</dbReference>
<comment type="caution">
    <text evidence="11">The sequence shown here is derived from an EMBL/GenBank/DDBJ whole genome shotgun (WGS) entry which is preliminary data.</text>
</comment>
<dbReference type="FunFam" id="3.40.1010.10:FF:000001">
    <property type="entry name" value="Siroheme synthase"/>
    <property type="match status" value="1"/>
</dbReference>
<dbReference type="InterPro" id="IPR014776">
    <property type="entry name" value="4pyrrole_Mease_sub2"/>
</dbReference>
<reference evidence="12 14" key="2">
    <citation type="submission" date="2019-06" db="EMBL/GenBank/DDBJ databases">
        <title>Genome sequence analysis of &gt;100 Bacillus licheniformis strains suggests intrinsic resistance to this species.</title>
        <authorList>
            <person name="Wels M."/>
            <person name="Siezen R.J."/>
            <person name="Johansen E."/>
            <person name="Stuer-Lauridsen B."/>
            <person name="Bjerre K."/>
            <person name="Nielsen B.K.K."/>
        </authorList>
    </citation>
    <scope>NUCLEOTIDE SEQUENCE [LARGE SCALE GENOMIC DNA]</scope>
    <source>
        <strain evidence="12 14">BAC-15381</strain>
    </source>
</reference>
<keyword evidence="4 9" id="KW-0489">Methyltransferase</keyword>
<organism evidence="11 13">
    <name type="scientific">Bacillus paralicheniformis</name>
    <dbReference type="NCBI Taxonomy" id="1648923"/>
    <lineage>
        <taxon>Bacteria</taxon>
        <taxon>Bacillati</taxon>
        <taxon>Bacillota</taxon>
        <taxon>Bacilli</taxon>
        <taxon>Bacillales</taxon>
        <taxon>Bacillaceae</taxon>
        <taxon>Bacillus</taxon>
    </lineage>
</organism>
<dbReference type="InterPro" id="IPR000878">
    <property type="entry name" value="4pyrrol_Mease"/>
</dbReference>
<comment type="similarity">
    <text evidence="1 9">Belongs to the precorrin methyltransferase family.</text>
</comment>
<evidence type="ECO:0000256" key="1">
    <source>
        <dbReference type="ARBA" id="ARBA00005879"/>
    </source>
</evidence>
<dbReference type="Pfam" id="PF00590">
    <property type="entry name" value="TP_methylase"/>
    <property type="match status" value="1"/>
</dbReference>
<evidence type="ECO:0000259" key="10">
    <source>
        <dbReference type="Pfam" id="PF00590"/>
    </source>
</evidence>
<evidence type="ECO:0000313" key="14">
    <source>
        <dbReference type="Proteomes" id="UP000429980"/>
    </source>
</evidence>
<dbReference type="SUPFAM" id="SSF53790">
    <property type="entry name" value="Tetrapyrrole methylase"/>
    <property type="match status" value="1"/>
</dbReference>
<evidence type="ECO:0000256" key="2">
    <source>
        <dbReference type="ARBA" id="ARBA00012162"/>
    </source>
</evidence>
<sequence length="271" mass="29676">MIEEDVDQIGGRSKMGKVYIVGAGPGDPDLLTIKALKAIQTADVILYDRLVNKQILQHAKEGADLIYCGKLPDYHMMKQETINHFLVKYAKKGKIVVRLKGGDPFVFGRGGEEAQTLAEHGVAYEIVPGITSGIAAAAYAGIPVTHREASSNVAFVTGHYQKDEHFEEKWKALATGIDTLVIYMGIKNVKQIERLLIENGRDPSTPAAFIHWGTTDKQKTVLCTVETLAGTVESEKIENPSLIVIGDVVQFSSQLSWFEPELKDPALSEAL</sequence>
<accession>A0A6I7TLA9</accession>
<dbReference type="NCBIfam" id="NF004790">
    <property type="entry name" value="PRK06136.1"/>
    <property type="match status" value="1"/>
</dbReference>
<keyword evidence="5 9" id="KW-0808">Transferase</keyword>
<dbReference type="GO" id="GO:0032259">
    <property type="term" value="P:methylation"/>
    <property type="evidence" value="ECO:0007669"/>
    <property type="project" value="UniProtKB-KW"/>
</dbReference>
<evidence type="ECO:0000313" key="13">
    <source>
        <dbReference type="Proteomes" id="UP000185604"/>
    </source>
</evidence>
<gene>
    <name evidence="11" type="ORF">B4121_4105</name>
    <name evidence="12" type="ORF">CHCC15381_0971</name>
</gene>
<dbReference type="PANTHER" id="PTHR45790">
    <property type="entry name" value="SIROHEME SYNTHASE-RELATED"/>
    <property type="match status" value="1"/>
</dbReference>
<dbReference type="Gene3D" id="3.40.1010.10">
    <property type="entry name" value="Cobalt-precorrin-4 Transmethylase, Domain 1"/>
    <property type="match status" value="1"/>
</dbReference>
<evidence type="ECO:0000256" key="7">
    <source>
        <dbReference type="ARBA" id="ARBA00023244"/>
    </source>
</evidence>
<dbReference type="PROSITE" id="PS00839">
    <property type="entry name" value="SUMT_1"/>
    <property type="match status" value="1"/>
</dbReference>